<dbReference type="InterPro" id="IPR001841">
    <property type="entry name" value="Znf_RING"/>
</dbReference>
<dbReference type="SMART" id="SM00184">
    <property type="entry name" value="RING"/>
    <property type="match status" value="1"/>
</dbReference>
<keyword evidence="17" id="KW-0576">Peroxisome</keyword>
<evidence type="ECO:0000256" key="19">
    <source>
        <dbReference type="PROSITE-ProRule" id="PRU00175"/>
    </source>
</evidence>
<evidence type="ECO:0000256" key="3">
    <source>
        <dbReference type="ARBA" id="ARBA00004906"/>
    </source>
</evidence>
<keyword evidence="22" id="KW-1185">Reference proteome</keyword>
<dbReference type="GO" id="GO:0016562">
    <property type="term" value="P:protein import into peroxisome matrix, receptor recycling"/>
    <property type="evidence" value="ECO:0007669"/>
    <property type="project" value="UniProtKB-ARBA"/>
</dbReference>
<dbReference type="GO" id="GO:0016567">
    <property type="term" value="P:protein ubiquitination"/>
    <property type="evidence" value="ECO:0007669"/>
    <property type="project" value="UniProtKB-ARBA"/>
</dbReference>
<evidence type="ECO:0000256" key="18">
    <source>
        <dbReference type="ARBA" id="ARBA00041230"/>
    </source>
</evidence>
<keyword evidence="7" id="KW-0962">Peroxisome biogenesis</keyword>
<evidence type="ECO:0000256" key="12">
    <source>
        <dbReference type="ARBA" id="ARBA00022786"/>
    </source>
</evidence>
<comment type="catalytic activity">
    <reaction evidence="1">
        <text>S-ubiquitinyl-[E2 ubiquitin-conjugating enzyme]-L-cysteine + [acceptor protein]-L-lysine = [E2 ubiquitin-conjugating enzyme]-L-cysteine + N(6)-ubiquitinyl-[acceptor protein]-L-lysine.</text>
        <dbReference type="EC" id="2.3.2.27"/>
    </reaction>
</comment>
<dbReference type="SUPFAM" id="SSF57850">
    <property type="entry name" value="RING/U-box"/>
    <property type="match status" value="1"/>
</dbReference>
<evidence type="ECO:0000256" key="2">
    <source>
        <dbReference type="ARBA" id="ARBA00004585"/>
    </source>
</evidence>
<comment type="caution">
    <text evidence="21">The sequence shown here is derived from an EMBL/GenBank/DDBJ whole genome shotgun (WGS) entry which is preliminary data.</text>
</comment>
<keyword evidence="10" id="KW-0479">Metal-binding</keyword>
<dbReference type="EC" id="2.3.2.27" evidence="5"/>
<dbReference type="PANTHER" id="PTHR23350:SF0">
    <property type="entry name" value="PEROXISOME BIOGENESIS FACTOR 10"/>
    <property type="match status" value="1"/>
</dbReference>
<comment type="subcellular location">
    <subcellularLocation>
        <location evidence="2">Peroxisome membrane</location>
        <topology evidence="2">Multi-pass membrane protein</topology>
    </subcellularLocation>
</comment>
<name>A0A9P6L7V6_9AGAM</name>
<keyword evidence="6" id="KW-0813">Transport</keyword>
<comment type="pathway">
    <text evidence="3">Protein modification; protein ubiquitination.</text>
</comment>
<evidence type="ECO:0000256" key="4">
    <source>
        <dbReference type="ARBA" id="ARBA00008704"/>
    </source>
</evidence>
<keyword evidence="16" id="KW-0472">Membrane</keyword>
<proteinExistence type="inferred from homology"/>
<dbReference type="GO" id="GO:0061630">
    <property type="term" value="F:ubiquitin protein ligase activity"/>
    <property type="evidence" value="ECO:0007669"/>
    <property type="project" value="UniProtKB-EC"/>
</dbReference>
<dbReference type="Gene3D" id="3.30.40.10">
    <property type="entry name" value="Zinc/RING finger domain, C3HC4 (zinc finger)"/>
    <property type="match status" value="1"/>
</dbReference>
<keyword evidence="15" id="KW-1133">Transmembrane helix</keyword>
<evidence type="ECO:0000256" key="15">
    <source>
        <dbReference type="ARBA" id="ARBA00022989"/>
    </source>
</evidence>
<keyword evidence="11 19" id="KW-0863">Zinc-finger</keyword>
<reference evidence="21" key="2">
    <citation type="submission" date="2020-11" db="EMBL/GenBank/DDBJ databases">
        <authorList>
            <consortium name="DOE Joint Genome Institute"/>
            <person name="Kuo A."/>
            <person name="Miyauchi S."/>
            <person name="Kiss E."/>
            <person name="Drula E."/>
            <person name="Kohler A."/>
            <person name="Sanchez-Garcia M."/>
            <person name="Andreopoulos B."/>
            <person name="Barry K.W."/>
            <person name="Bonito G."/>
            <person name="Buee M."/>
            <person name="Carver A."/>
            <person name="Chen C."/>
            <person name="Cichocki N."/>
            <person name="Clum A."/>
            <person name="Culley D."/>
            <person name="Crous P.W."/>
            <person name="Fauchery L."/>
            <person name="Girlanda M."/>
            <person name="Hayes R."/>
            <person name="Keri Z."/>
            <person name="Labutti K."/>
            <person name="Lipzen A."/>
            <person name="Lombard V."/>
            <person name="Magnuson J."/>
            <person name="Maillard F."/>
            <person name="Morin E."/>
            <person name="Murat C."/>
            <person name="Nolan M."/>
            <person name="Ohm R."/>
            <person name="Pangilinan J."/>
            <person name="Pereira M."/>
            <person name="Perotto S."/>
            <person name="Peter M."/>
            <person name="Riley R."/>
            <person name="Sitrit Y."/>
            <person name="Stielow B."/>
            <person name="Szollosi G."/>
            <person name="Zifcakova L."/>
            <person name="Stursova M."/>
            <person name="Spatafora J.W."/>
            <person name="Tedersoo L."/>
            <person name="Vaario L.-M."/>
            <person name="Yamada A."/>
            <person name="Yan M."/>
            <person name="Wang P."/>
            <person name="Xu J."/>
            <person name="Bruns T."/>
            <person name="Baldrian P."/>
            <person name="Vilgalys R."/>
            <person name="Henrissat B."/>
            <person name="Grigoriev I.V."/>
            <person name="Hibbett D."/>
            <person name="Nagy L.G."/>
            <person name="Martin F.M."/>
        </authorList>
    </citation>
    <scope>NUCLEOTIDE SEQUENCE</scope>
    <source>
        <strain evidence="21">UH-Tt-Lm1</strain>
    </source>
</reference>
<dbReference type="EMBL" id="WIUZ02000006">
    <property type="protein sequence ID" value="KAF9786070.1"/>
    <property type="molecule type" value="Genomic_DNA"/>
</dbReference>
<keyword evidence="13" id="KW-0862">Zinc</keyword>
<keyword evidence="8" id="KW-0808">Transferase</keyword>
<protein>
    <recommendedName>
        <fullName evidence="5">RING-type E3 ubiquitin transferase</fullName>
        <ecNumber evidence="5">2.3.2.27</ecNumber>
    </recommendedName>
    <alternativeName>
        <fullName evidence="18">Peroxin-10</fullName>
    </alternativeName>
</protein>
<organism evidence="21 22">
    <name type="scientific">Thelephora terrestris</name>
    <dbReference type="NCBI Taxonomy" id="56493"/>
    <lineage>
        <taxon>Eukaryota</taxon>
        <taxon>Fungi</taxon>
        <taxon>Dikarya</taxon>
        <taxon>Basidiomycota</taxon>
        <taxon>Agaricomycotina</taxon>
        <taxon>Agaricomycetes</taxon>
        <taxon>Thelephorales</taxon>
        <taxon>Thelephoraceae</taxon>
        <taxon>Thelephora</taxon>
    </lineage>
</organism>
<evidence type="ECO:0000256" key="6">
    <source>
        <dbReference type="ARBA" id="ARBA00022448"/>
    </source>
</evidence>
<feature type="domain" description="RING-type" evidence="20">
    <location>
        <begin position="274"/>
        <end position="312"/>
    </location>
</feature>
<dbReference type="OrthoDB" id="6270329at2759"/>
<keyword evidence="14" id="KW-0653">Protein transport</keyword>
<dbReference type="PANTHER" id="PTHR23350">
    <property type="entry name" value="PEROXISOME ASSEMBLY PROTEIN 10"/>
    <property type="match status" value="1"/>
</dbReference>
<dbReference type="InterPro" id="IPR017907">
    <property type="entry name" value="Znf_RING_CS"/>
</dbReference>
<evidence type="ECO:0000313" key="21">
    <source>
        <dbReference type="EMBL" id="KAF9786070.1"/>
    </source>
</evidence>
<dbReference type="InterPro" id="IPR013083">
    <property type="entry name" value="Znf_RING/FYVE/PHD"/>
</dbReference>
<evidence type="ECO:0000256" key="5">
    <source>
        <dbReference type="ARBA" id="ARBA00012483"/>
    </source>
</evidence>
<dbReference type="CDD" id="cd16527">
    <property type="entry name" value="RING-HC_PEX10"/>
    <property type="match status" value="1"/>
</dbReference>
<evidence type="ECO:0000256" key="7">
    <source>
        <dbReference type="ARBA" id="ARBA00022593"/>
    </source>
</evidence>
<evidence type="ECO:0000256" key="1">
    <source>
        <dbReference type="ARBA" id="ARBA00000900"/>
    </source>
</evidence>
<evidence type="ECO:0000256" key="8">
    <source>
        <dbReference type="ARBA" id="ARBA00022679"/>
    </source>
</evidence>
<dbReference type="PROSITE" id="PS50089">
    <property type="entry name" value="ZF_RING_2"/>
    <property type="match status" value="1"/>
</dbReference>
<sequence>MIPRYSFPAAQQAQIIRATQRDGFHLFTLKDQTESVLRSWLGTRWLTRWEKEVDLIVKLAYYGLTTGLAAQTLGEEYTDIWQSTTSGIGVSQRSRLALILLPVLSTYVVARLNLRHPPGDSTLGKVRQSLPATLEIAGEVNLALFYLRGVYYDLVKRVLGIRYHSSVAENPDSRPPSYSLLGVLLATRLAYRLISWLRFRRITADPSKDISGKESQTPAGLNASPEAFLDDRSLSSILSVRDPESKPPIPAEEDEGTILDIRAIPEEIRDSRRCTLCLEERTNGCATDCGHMFCWDCIVGWAREKSECPLCRQSISLPQLIPIHNL</sequence>
<reference evidence="21" key="1">
    <citation type="journal article" date="2020" name="Nat. Commun.">
        <title>Large-scale genome sequencing of mycorrhizal fungi provides insights into the early evolution of symbiotic traits.</title>
        <authorList>
            <person name="Miyauchi S."/>
            <person name="Kiss E."/>
            <person name="Kuo A."/>
            <person name="Drula E."/>
            <person name="Kohler A."/>
            <person name="Sanchez-Garcia M."/>
            <person name="Morin E."/>
            <person name="Andreopoulos B."/>
            <person name="Barry K.W."/>
            <person name="Bonito G."/>
            <person name="Buee M."/>
            <person name="Carver A."/>
            <person name="Chen C."/>
            <person name="Cichocki N."/>
            <person name="Clum A."/>
            <person name="Culley D."/>
            <person name="Crous P.W."/>
            <person name="Fauchery L."/>
            <person name="Girlanda M."/>
            <person name="Hayes R.D."/>
            <person name="Keri Z."/>
            <person name="LaButti K."/>
            <person name="Lipzen A."/>
            <person name="Lombard V."/>
            <person name="Magnuson J."/>
            <person name="Maillard F."/>
            <person name="Murat C."/>
            <person name="Nolan M."/>
            <person name="Ohm R.A."/>
            <person name="Pangilinan J."/>
            <person name="Pereira M.F."/>
            <person name="Perotto S."/>
            <person name="Peter M."/>
            <person name="Pfister S."/>
            <person name="Riley R."/>
            <person name="Sitrit Y."/>
            <person name="Stielow J.B."/>
            <person name="Szollosi G."/>
            <person name="Zifcakova L."/>
            <person name="Stursova M."/>
            <person name="Spatafora J.W."/>
            <person name="Tedersoo L."/>
            <person name="Vaario L.M."/>
            <person name="Yamada A."/>
            <person name="Yan M."/>
            <person name="Wang P."/>
            <person name="Xu J."/>
            <person name="Bruns T."/>
            <person name="Baldrian P."/>
            <person name="Vilgalys R."/>
            <person name="Dunand C."/>
            <person name="Henrissat B."/>
            <person name="Grigoriev I.V."/>
            <person name="Hibbett D."/>
            <person name="Nagy L.G."/>
            <person name="Martin F.M."/>
        </authorList>
    </citation>
    <scope>NUCLEOTIDE SEQUENCE</scope>
    <source>
        <strain evidence="21">UH-Tt-Lm1</strain>
    </source>
</reference>
<keyword evidence="9" id="KW-0812">Transmembrane</keyword>
<evidence type="ECO:0000259" key="20">
    <source>
        <dbReference type="PROSITE" id="PS50089"/>
    </source>
</evidence>
<comment type="similarity">
    <text evidence="4">Belongs to the pex2/pex10/pex12 family.</text>
</comment>
<gene>
    <name evidence="21" type="ORF">BJ322DRAFT_1004273</name>
</gene>
<keyword evidence="12" id="KW-0833">Ubl conjugation pathway</keyword>
<dbReference type="Pfam" id="PF04757">
    <property type="entry name" value="Pex2_Pex12"/>
    <property type="match status" value="1"/>
</dbReference>
<dbReference type="AlphaFoldDB" id="A0A9P6L7V6"/>
<dbReference type="GO" id="GO:0005778">
    <property type="term" value="C:peroxisomal membrane"/>
    <property type="evidence" value="ECO:0007669"/>
    <property type="project" value="UniProtKB-SubCell"/>
</dbReference>
<dbReference type="InterPro" id="IPR006845">
    <property type="entry name" value="Pex_N"/>
</dbReference>
<evidence type="ECO:0000256" key="11">
    <source>
        <dbReference type="ARBA" id="ARBA00022771"/>
    </source>
</evidence>
<evidence type="ECO:0000256" key="16">
    <source>
        <dbReference type="ARBA" id="ARBA00023136"/>
    </source>
</evidence>
<evidence type="ECO:0000256" key="10">
    <source>
        <dbReference type="ARBA" id="ARBA00022723"/>
    </source>
</evidence>
<dbReference type="InterPro" id="IPR025654">
    <property type="entry name" value="PEX2/10"/>
</dbReference>
<dbReference type="Pfam" id="PF13920">
    <property type="entry name" value="zf-C3HC4_3"/>
    <property type="match status" value="1"/>
</dbReference>
<dbReference type="PROSITE" id="PS00518">
    <property type="entry name" value="ZF_RING_1"/>
    <property type="match status" value="1"/>
</dbReference>
<dbReference type="GO" id="GO:0008270">
    <property type="term" value="F:zinc ion binding"/>
    <property type="evidence" value="ECO:0007669"/>
    <property type="project" value="UniProtKB-KW"/>
</dbReference>
<evidence type="ECO:0000256" key="14">
    <source>
        <dbReference type="ARBA" id="ARBA00022927"/>
    </source>
</evidence>
<accession>A0A9P6L7V6</accession>
<evidence type="ECO:0000256" key="17">
    <source>
        <dbReference type="ARBA" id="ARBA00023140"/>
    </source>
</evidence>
<evidence type="ECO:0000256" key="13">
    <source>
        <dbReference type="ARBA" id="ARBA00022833"/>
    </source>
</evidence>
<evidence type="ECO:0000256" key="9">
    <source>
        <dbReference type="ARBA" id="ARBA00022692"/>
    </source>
</evidence>
<dbReference type="Proteomes" id="UP000736335">
    <property type="component" value="Unassembled WGS sequence"/>
</dbReference>
<evidence type="ECO:0000313" key="22">
    <source>
        <dbReference type="Proteomes" id="UP000736335"/>
    </source>
</evidence>